<sequence>MEYNFNTKSISFIDKKSNNLINFQQLTKLFNDYNDDYLNDILNRFNPDGLDFNINIGNVDIAFDAVNKVLSKYEFINHLCNGENLKTFILEEENEDLKGKAKDFYFQFNDHEEAPINAKAIYNSKDQFYDVIKLANHINYLRKNGMNKELQEINAIWLTKSKLFKERKFKLLKSKNSLWFLRAVNSSKFKEYGTAFTFVYTILLLNEYENNNKGNNFKIESLDLNESKISMVISQGAMKKLGEIGFLKSSIEMTNNDLGKESFVFTQKITLYSKDDSNINFPLNFKKQNAKTVAIRVSHQTGIKTLDEKFSTLFNEFTSIDEFEKEYLEFLKTKDPKGLFSAIIQKISNSPTLRSCNEIKDLFLPKTNLIVDNLSKLINICGKADQLDIDYDLKYKVREIISEVLIIK</sequence>
<protein>
    <submittedName>
        <fullName evidence="1">Uncharacterized protein</fullName>
    </submittedName>
</protein>
<dbReference type="Proteomes" id="UP000608754">
    <property type="component" value="Unassembled WGS sequence"/>
</dbReference>
<accession>A0A8J7FYH0</accession>
<reference evidence="1" key="1">
    <citation type="submission" date="2020-10" db="EMBL/GenBank/DDBJ databases">
        <authorList>
            <person name="Lu T."/>
            <person name="Wang Q."/>
            <person name="Han X."/>
        </authorList>
    </citation>
    <scope>NUCLEOTIDE SEQUENCE</scope>
    <source>
        <strain evidence="1">WQ 117</strain>
    </source>
</reference>
<evidence type="ECO:0000313" key="2">
    <source>
        <dbReference type="Proteomes" id="UP000608754"/>
    </source>
</evidence>
<name>A0A8J7FYH0_9FLAO</name>
<dbReference type="RefSeq" id="WP_194183533.1">
    <property type="nucleotide sequence ID" value="NZ_JADGIK010000007.1"/>
</dbReference>
<gene>
    <name evidence="1" type="ORF">IM532_11165</name>
</gene>
<proteinExistence type="predicted"/>
<keyword evidence="2" id="KW-1185">Reference proteome</keyword>
<organism evidence="1 2">
    <name type="scientific">Faecalibacter rhinopitheci</name>
    <dbReference type="NCBI Taxonomy" id="2779678"/>
    <lineage>
        <taxon>Bacteria</taxon>
        <taxon>Pseudomonadati</taxon>
        <taxon>Bacteroidota</taxon>
        <taxon>Flavobacteriia</taxon>
        <taxon>Flavobacteriales</taxon>
        <taxon>Weeksellaceae</taxon>
        <taxon>Faecalibacter</taxon>
    </lineage>
</organism>
<dbReference type="AlphaFoldDB" id="A0A8J7FYH0"/>
<dbReference type="EMBL" id="JADGIK010000007">
    <property type="protein sequence ID" value="MBF0597993.1"/>
    <property type="molecule type" value="Genomic_DNA"/>
</dbReference>
<comment type="caution">
    <text evidence="1">The sequence shown here is derived from an EMBL/GenBank/DDBJ whole genome shotgun (WGS) entry which is preliminary data.</text>
</comment>
<evidence type="ECO:0000313" key="1">
    <source>
        <dbReference type="EMBL" id="MBF0597993.1"/>
    </source>
</evidence>